<dbReference type="SMART" id="SM00256">
    <property type="entry name" value="FBOX"/>
    <property type="match status" value="1"/>
</dbReference>
<dbReference type="InterPro" id="IPR050796">
    <property type="entry name" value="SCF_F-box_component"/>
</dbReference>
<dbReference type="Proteomes" id="UP000634136">
    <property type="component" value="Unassembled WGS sequence"/>
</dbReference>
<dbReference type="Pfam" id="PF07734">
    <property type="entry name" value="FBA_1"/>
    <property type="match status" value="1"/>
</dbReference>
<dbReference type="PANTHER" id="PTHR31672">
    <property type="entry name" value="BNACNNG10540D PROTEIN"/>
    <property type="match status" value="1"/>
</dbReference>
<dbReference type="Gene3D" id="1.20.1280.50">
    <property type="match status" value="1"/>
</dbReference>
<gene>
    <name evidence="2" type="ORF">G2W53_002848</name>
</gene>
<evidence type="ECO:0000313" key="2">
    <source>
        <dbReference type="EMBL" id="KAF7840550.1"/>
    </source>
</evidence>
<sequence>MADLPPEVITEILTRLPVKSLLRFRCTCKSWRSQIDSPDFYFFHLHKSIETTSNITIIFRENSDLYAVDFDTLDKAVELNHPLMCYGNRLKVLGSCNGLLCICNVAEDIAFWNPSIRKHRILPLIPTERRPDSDTSLFAARVYGFGYDSYSNDYKLLRISYFIDLHNRTFDSQVKLFSLRTNRWNSIQRMPYALCCARTMGVFVGGALHWVVTRKLEPDAPDLIVAFDLRFEIFQEVPLPETGNESFQMEVALLGGCLCMLANYQNMRVDVWVMKEYGSKETWCKLFTLTHPNDSRSLKFVRPLTYSRDGNKVLVELDHRKLCWYDLINRSASFIKIPRMPTLIDGTICLGSLVPPNLESKKDKKHLELETTKKRYRIYRDDFLSEGFKLVL</sequence>
<reference evidence="2" key="1">
    <citation type="submission" date="2020-09" db="EMBL/GenBank/DDBJ databases">
        <title>Genome-Enabled Discovery of Anthraquinone Biosynthesis in Senna tora.</title>
        <authorList>
            <person name="Kang S.-H."/>
            <person name="Pandey R.P."/>
            <person name="Lee C.-M."/>
            <person name="Sim J.-S."/>
            <person name="Jeong J.-T."/>
            <person name="Choi B.-S."/>
            <person name="Jung M."/>
            <person name="Ginzburg D."/>
            <person name="Zhao K."/>
            <person name="Won S.Y."/>
            <person name="Oh T.-J."/>
            <person name="Yu Y."/>
            <person name="Kim N.-H."/>
            <person name="Lee O.R."/>
            <person name="Lee T.-H."/>
            <person name="Bashyal P."/>
            <person name="Kim T.-S."/>
            <person name="Lee W.-H."/>
            <person name="Kawkins C."/>
            <person name="Kim C.-K."/>
            <person name="Kim J.S."/>
            <person name="Ahn B.O."/>
            <person name="Rhee S.Y."/>
            <person name="Sohng J.K."/>
        </authorList>
    </citation>
    <scope>NUCLEOTIDE SEQUENCE</scope>
    <source>
        <tissue evidence="2">Leaf</tissue>
    </source>
</reference>
<dbReference type="InterPro" id="IPR001810">
    <property type="entry name" value="F-box_dom"/>
</dbReference>
<dbReference type="SUPFAM" id="SSF81383">
    <property type="entry name" value="F-box domain"/>
    <property type="match status" value="1"/>
</dbReference>
<dbReference type="EMBL" id="JAAIUW010000002">
    <property type="protein sequence ID" value="KAF7840550.1"/>
    <property type="molecule type" value="Genomic_DNA"/>
</dbReference>
<name>A0A834X981_9FABA</name>
<dbReference type="CDD" id="cd22157">
    <property type="entry name" value="F-box_AtFBW1-like"/>
    <property type="match status" value="1"/>
</dbReference>
<dbReference type="PROSITE" id="PS50181">
    <property type="entry name" value="FBOX"/>
    <property type="match status" value="1"/>
</dbReference>
<dbReference type="AlphaFoldDB" id="A0A834X981"/>
<evidence type="ECO:0000313" key="3">
    <source>
        <dbReference type="Proteomes" id="UP000634136"/>
    </source>
</evidence>
<dbReference type="PANTHER" id="PTHR31672:SF13">
    <property type="entry name" value="F-BOX PROTEIN CPR30-LIKE"/>
    <property type="match status" value="1"/>
</dbReference>
<dbReference type="InterPro" id="IPR017451">
    <property type="entry name" value="F-box-assoc_interact_dom"/>
</dbReference>
<dbReference type="OrthoDB" id="591557at2759"/>
<keyword evidence="3" id="KW-1185">Reference proteome</keyword>
<dbReference type="Pfam" id="PF00646">
    <property type="entry name" value="F-box"/>
    <property type="match status" value="1"/>
</dbReference>
<comment type="caution">
    <text evidence="2">The sequence shown here is derived from an EMBL/GenBank/DDBJ whole genome shotgun (WGS) entry which is preliminary data.</text>
</comment>
<dbReference type="InterPro" id="IPR036047">
    <property type="entry name" value="F-box-like_dom_sf"/>
</dbReference>
<feature type="domain" description="F-box" evidence="1">
    <location>
        <begin position="1"/>
        <end position="45"/>
    </location>
</feature>
<evidence type="ECO:0000259" key="1">
    <source>
        <dbReference type="PROSITE" id="PS50181"/>
    </source>
</evidence>
<organism evidence="2 3">
    <name type="scientific">Senna tora</name>
    <dbReference type="NCBI Taxonomy" id="362788"/>
    <lineage>
        <taxon>Eukaryota</taxon>
        <taxon>Viridiplantae</taxon>
        <taxon>Streptophyta</taxon>
        <taxon>Embryophyta</taxon>
        <taxon>Tracheophyta</taxon>
        <taxon>Spermatophyta</taxon>
        <taxon>Magnoliopsida</taxon>
        <taxon>eudicotyledons</taxon>
        <taxon>Gunneridae</taxon>
        <taxon>Pentapetalae</taxon>
        <taxon>rosids</taxon>
        <taxon>fabids</taxon>
        <taxon>Fabales</taxon>
        <taxon>Fabaceae</taxon>
        <taxon>Caesalpinioideae</taxon>
        <taxon>Cassia clade</taxon>
        <taxon>Senna</taxon>
    </lineage>
</organism>
<dbReference type="NCBIfam" id="TIGR01640">
    <property type="entry name" value="F_box_assoc_1"/>
    <property type="match status" value="1"/>
</dbReference>
<dbReference type="InterPro" id="IPR006527">
    <property type="entry name" value="F-box-assoc_dom_typ1"/>
</dbReference>
<accession>A0A834X981</accession>
<protein>
    <submittedName>
        <fullName evidence="2">F-box protein CPR1-like</fullName>
    </submittedName>
</protein>
<proteinExistence type="predicted"/>